<evidence type="ECO:0000313" key="3">
    <source>
        <dbReference type="EMBL" id="ESZ93897.1"/>
    </source>
</evidence>
<comment type="caution">
    <text evidence="3">The sequence shown here is derived from an EMBL/GenBank/DDBJ whole genome shotgun (WGS) entry which is preliminary data.</text>
</comment>
<dbReference type="InterPro" id="IPR016163">
    <property type="entry name" value="Ald_DH_C"/>
</dbReference>
<feature type="transmembrane region" description="Helical" evidence="1">
    <location>
        <begin position="461"/>
        <end position="483"/>
    </location>
</feature>
<dbReference type="Proteomes" id="UP000019487">
    <property type="component" value="Unassembled WGS sequence"/>
</dbReference>
<keyword evidence="4" id="KW-1185">Reference proteome</keyword>
<feature type="domain" description="Aldehyde dehydrogenase" evidence="2">
    <location>
        <begin position="22"/>
        <end position="369"/>
    </location>
</feature>
<dbReference type="SUPFAM" id="SSF53720">
    <property type="entry name" value="ALDH-like"/>
    <property type="match status" value="1"/>
</dbReference>
<dbReference type="Pfam" id="PF00171">
    <property type="entry name" value="Aldedh"/>
    <property type="match status" value="1"/>
</dbReference>
<keyword evidence="1" id="KW-1133">Transmembrane helix</keyword>
<dbReference type="STRING" id="1432307.W9CAX9"/>
<dbReference type="AlphaFoldDB" id="W9CAX9"/>
<dbReference type="GO" id="GO:0016620">
    <property type="term" value="F:oxidoreductase activity, acting on the aldehyde or oxo group of donors, NAD or NADP as acceptor"/>
    <property type="evidence" value="ECO:0007669"/>
    <property type="project" value="InterPro"/>
</dbReference>
<dbReference type="Gene3D" id="3.40.309.10">
    <property type="entry name" value="Aldehyde Dehydrogenase, Chain A, domain 2"/>
    <property type="match status" value="1"/>
</dbReference>
<evidence type="ECO:0000256" key="1">
    <source>
        <dbReference type="SAM" id="Phobius"/>
    </source>
</evidence>
<dbReference type="InterPro" id="IPR016162">
    <property type="entry name" value="Ald_DH_N"/>
</dbReference>
<accession>W9CAX9</accession>
<sequence length="499" mass="54281">MALFGDIDTLLATVIDGRTDNIRYRQNQLQSLHKALRNNAEKISSAITEDICGDTQGTNTEAQCEFYLVSDVIRRLYRTLNFESSLNDEYNIARGTDLLSRRVGKGSVVIRPSTHTRFYSIICPIATAITAGNCVCLELGETTSKVDGILKELLSQALDNDTFYVSPTVLQDSILASALLVDQTSNSPTANINQLISNSSARTVAVVDRTADIENAAKSIVTARFSFQGTSPYSPDLVIVNDFIKSDFTEACTKYASKFFSSNRKSSTKQNDGISATKKAFKDAESKKQISTFGSSNFVLADVLDRTSIIIEMKISGCYLPIMSSTSLVDAIMTQKSKSPLLAVYLFSNPSTAKFLAQQFHASISYVNQIPLHLLVGPAAPLTPLPTPAFHKYSVEMFSSVCPQYILPPSEDLLILDEFVGGRESISKEALLKKMQRVATKKLPETGQGLGHAIGFFEQGIWLGAALFLSVVIPALGYASWVGGRLAWGVIGKLRAGSV</sequence>
<dbReference type="EMBL" id="AYSA01000281">
    <property type="protein sequence ID" value="ESZ93897.1"/>
    <property type="molecule type" value="Genomic_DNA"/>
</dbReference>
<keyword evidence="1" id="KW-0472">Membrane</keyword>
<dbReference type="OrthoDB" id="5596991at2759"/>
<reference evidence="3 4" key="1">
    <citation type="journal article" date="2014" name="Genome Announc.">
        <title>Draft genome sequence of Sclerotinia borealis, a psychrophilic plant pathogenic fungus.</title>
        <authorList>
            <person name="Mardanov A.V."/>
            <person name="Beletsky A.V."/>
            <person name="Kadnikov V.V."/>
            <person name="Ignatov A.N."/>
            <person name="Ravin N.V."/>
        </authorList>
    </citation>
    <scope>NUCLEOTIDE SEQUENCE [LARGE SCALE GENOMIC DNA]</scope>
    <source>
        <strain evidence="4">F-4157</strain>
    </source>
</reference>
<dbReference type="Gene3D" id="3.40.605.10">
    <property type="entry name" value="Aldehyde Dehydrogenase, Chain A, domain 1"/>
    <property type="match status" value="1"/>
</dbReference>
<evidence type="ECO:0000313" key="4">
    <source>
        <dbReference type="Proteomes" id="UP000019487"/>
    </source>
</evidence>
<keyword evidence="1" id="KW-0812">Transmembrane</keyword>
<proteinExistence type="predicted"/>
<protein>
    <recommendedName>
        <fullName evidence="2">Aldehyde dehydrogenase domain-containing protein</fullName>
    </recommendedName>
</protein>
<dbReference type="PANTHER" id="PTHR43111">
    <property type="entry name" value="ALDEHYDE DEHYDROGENASE B-RELATED"/>
    <property type="match status" value="1"/>
</dbReference>
<dbReference type="InterPro" id="IPR016161">
    <property type="entry name" value="Ald_DH/histidinol_DH"/>
</dbReference>
<organism evidence="3 4">
    <name type="scientific">Sclerotinia borealis (strain F-4128)</name>
    <dbReference type="NCBI Taxonomy" id="1432307"/>
    <lineage>
        <taxon>Eukaryota</taxon>
        <taxon>Fungi</taxon>
        <taxon>Dikarya</taxon>
        <taxon>Ascomycota</taxon>
        <taxon>Pezizomycotina</taxon>
        <taxon>Leotiomycetes</taxon>
        <taxon>Helotiales</taxon>
        <taxon>Sclerotiniaceae</taxon>
        <taxon>Sclerotinia</taxon>
    </lineage>
</organism>
<dbReference type="PANTHER" id="PTHR43111:SF1">
    <property type="entry name" value="ALDEHYDE DEHYDROGENASE B-RELATED"/>
    <property type="match status" value="1"/>
</dbReference>
<evidence type="ECO:0000259" key="2">
    <source>
        <dbReference type="Pfam" id="PF00171"/>
    </source>
</evidence>
<dbReference type="HOGENOM" id="CLU_023881_0_0_1"/>
<dbReference type="InterPro" id="IPR015590">
    <property type="entry name" value="Aldehyde_DH_dom"/>
</dbReference>
<gene>
    <name evidence="3" type="ORF">SBOR_5718</name>
</gene>
<name>W9CAX9_SCLBF</name>